<dbReference type="RefSeq" id="WP_193813004.1">
    <property type="nucleotide sequence ID" value="NZ_CP040442.1"/>
</dbReference>
<gene>
    <name evidence="1" type="ORF">Q73A0000_05105</name>
</gene>
<accession>A0A7M2Y6B6</accession>
<dbReference type="EMBL" id="CP040442">
    <property type="protein sequence ID" value="QOW09788.1"/>
    <property type="molecule type" value="Genomic_DNA"/>
</dbReference>
<name>A0A7M2Y6B6_9FLAO</name>
<sequence>MKEELLHKITELRLAVGYMIEKQEWWNSTFFAPHANDYLGYIFPKSTKENAGFFLDSIKFSVDAEVGANYYHLFRLPVELEEQLHKITFDIKESINSDEKALHILEQLSDGLTVEVNNGPINIGNSDQLNSDIVQAFASQYYSAFLNHHKVHPYLN</sequence>
<proteinExistence type="predicted"/>
<dbReference type="AlphaFoldDB" id="A0A7M2Y6B6"/>
<organism evidence="1 2">
    <name type="scientific">Kaistella flava</name>
    <name type="common">ex Peng et al. 2021</name>
    <dbReference type="NCBI Taxonomy" id="2038776"/>
    <lineage>
        <taxon>Bacteria</taxon>
        <taxon>Pseudomonadati</taxon>
        <taxon>Bacteroidota</taxon>
        <taxon>Flavobacteriia</taxon>
        <taxon>Flavobacteriales</taxon>
        <taxon>Weeksellaceae</taxon>
        <taxon>Chryseobacterium group</taxon>
        <taxon>Kaistella</taxon>
    </lineage>
</organism>
<dbReference type="NCBIfam" id="NF033447">
    <property type="entry name" value="BrxE_fam"/>
    <property type="match status" value="1"/>
</dbReference>
<keyword evidence="2" id="KW-1185">Reference proteome</keyword>
<dbReference type="Pfam" id="PF26412">
    <property type="entry name" value="BrxE"/>
    <property type="match status" value="1"/>
</dbReference>
<protein>
    <submittedName>
        <fullName evidence="1">BrxE family protein</fullName>
    </submittedName>
</protein>
<dbReference type="InterPro" id="IPR058690">
    <property type="entry name" value="BrxE"/>
</dbReference>
<dbReference type="Proteomes" id="UP000594195">
    <property type="component" value="Chromosome"/>
</dbReference>
<dbReference type="KEGG" id="kfa:Q73A0000_05105"/>
<evidence type="ECO:0000313" key="1">
    <source>
        <dbReference type="EMBL" id="QOW09788.1"/>
    </source>
</evidence>
<evidence type="ECO:0000313" key="2">
    <source>
        <dbReference type="Proteomes" id="UP000594195"/>
    </source>
</evidence>
<reference evidence="1 2" key="1">
    <citation type="submission" date="2019-05" db="EMBL/GenBank/DDBJ databases">
        <title>Chryseobacterium sp. isolated from King George Island, maritime Antarctica.</title>
        <authorList>
            <person name="Peng X."/>
        </authorList>
    </citation>
    <scope>NUCLEOTIDE SEQUENCE [LARGE SCALE GENOMIC DNA]</scope>
    <source>
        <strain evidence="1 2">7-3A</strain>
    </source>
</reference>